<evidence type="ECO:0000256" key="3">
    <source>
        <dbReference type="PROSITE-ProRule" id="PRU01248"/>
    </source>
</evidence>
<dbReference type="CDD" id="cd00397">
    <property type="entry name" value="DNA_BRE_C"/>
    <property type="match status" value="1"/>
</dbReference>
<evidence type="ECO:0000313" key="6">
    <source>
        <dbReference type="EMBL" id="PBA27856.1"/>
    </source>
</evidence>
<dbReference type="PROSITE" id="PS51898">
    <property type="entry name" value="TYR_RECOMBINASE"/>
    <property type="match status" value="1"/>
</dbReference>
<protein>
    <submittedName>
        <fullName evidence="6">Recombinase</fullName>
    </submittedName>
</protein>
<reference evidence="6 7" key="1">
    <citation type="submission" date="2017-08" db="EMBL/GenBank/DDBJ databases">
        <title>Phylogenetic analysis of Mycobacterium avium complex whole genomes.</title>
        <authorList>
            <person name="Caverly L.J."/>
            <person name="Spilker T."/>
            <person name="Lipuma J."/>
        </authorList>
    </citation>
    <scope>NUCLEOTIDE SEQUENCE [LARGE SCALE GENOMIC DNA]</scope>
    <source>
        <strain evidence="6 7">FLAC0165</strain>
    </source>
</reference>
<dbReference type="PROSITE" id="PS51900">
    <property type="entry name" value="CB"/>
    <property type="match status" value="1"/>
</dbReference>
<keyword evidence="2" id="KW-0233">DNA recombination</keyword>
<dbReference type="InterPro" id="IPR044068">
    <property type="entry name" value="CB"/>
</dbReference>
<feature type="domain" description="Tyr recombinase" evidence="4">
    <location>
        <begin position="139"/>
        <end position="336"/>
    </location>
</feature>
<dbReference type="Pfam" id="PF00589">
    <property type="entry name" value="Phage_integrase"/>
    <property type="match status" value="1"/>
</dbReference>
<evidence type="ECO:0000256" key="2">
    <source>
        <dbReference type="ARBA" id="ARBA00023172"/>
    </source>
</evidence>
<dbReference type="AlphaFoldDB" id="A0A2A2ZMX7"/>
<feature type="domain" description="Core-binding (CB)" evidence="5">
    <location>
        <begin position="24"/>
        <end position="105"/>
    </location>
</feature>
<dbReference type="InterPro" id="IPR050090">
    <property type="entry name" value="Tyrosine_recombinase_XerCD"/>
</dbReference>
<dbReference type="PANTHER" id="PTHR30349">
    <property type="entry name" value="PHAGE INTEGRASE-RELATED"/>
    <property type="match status" value="1"/>
</dbReference>
<dbReference type="InterPro" id="IPR013762">
    <property type="entry name" value="Integrase-like_cat_sf"/>
</dbReference>
<evidence type="ECO:0000259" key="5">
    <source>
        <dbReference type="PROSITE" id="PS51900"/>
    </source>
</evidence>
<dbReference type="InterPro" id="IPR011010">
    <property type="entry name" value="DNA_brk_join_enz"/>
</dbReference>
<accession>A0A2A2ZMX7</accession>
<keyword evidence="1 3" id="KW-0238">DNA-binding</keyword>
<comment type="caution">
    <text evidence="6">The sequence shown here is derived from an EMBL/GenBank/DDBJ whole genome shotgun (WGS) entry which is preliminary data.</text>
</comment>
<dbReference type="GO" id="GO:0015074">
    <property type="term" value="P:DNA integration"/>
    <property type="evidence" value="ECO:0007669"/>
    <property type="project" value="InterPro"/>
</dbReference>
<dbReference type="SUPFAM" id="SSF56349">
    <property type="entry name" value="DNA breaking-rejoining enzymes"/>
    <property type="match status" value="1"/>
</dbReference>
<dbReference type="InterPro" id="IPR002104">
    <property type="entry name" value="Integrase_catalytic"/>
</dbReference>
<gene>
    <name evidence="6" type="ORF">CKJ66_05550</name>
</gene>
<dbReference type="RefSeq" id="WP_095785370.1">
    <property type="nucleotide sequence ID" value="NZ_NSFA01000009.1"/>
</dbReference>
<evidence type="ECO:0000256" key="1">
    <source>
        <dbReference type="ARBA" id="ARBA00023125"/>
    </source>
</evidence>
<organism evidence="6 7">
    <name type="scientific">Mycobacterium avium</name>
    <dbReference type="NCBI Taxonomy" id="1764"/>
    <lineage>
        <taxon>Bacteria</taxon>
        <taxon>Bacillati</taxon>
        <taxon>Actinomycetota</taxon>
        <taxon>Actinomycetes</taxon>
        <taxon>Mycobacteriales</taxon>
        <taxon>Mycobacteriaceae</taxon>
        <taxon>Mycobacterium</taxon>
        <taxon>Mycobacterium avium complex (MAC)</taxon>
    </lineage>
</organism>
<dbReference type="GO" id="GO:0003677">
    <property type="term" value="F:DNA binding"/>
    <property type="evidence" value="ECO:0007669"/>
    <property type="project" value="UniProtKB-UniRule"/>
</dbReference>
<dbReference type="GO" id="GO:0006310">
    <property type="term" value="P:DNA recombination"/>
    <property type="evidence" value="ECO:0007669"/>
    <property type="project" value="UniProtKB-KW"/>
</dbReference>
<proteinExistence type="predicted"/>
<evidence type="ECO:0000259" key="4">
    <source>
        <dbReference type="PROSITE" id="PS51898"/>
    </source>
</evidence>
<name>A0A2A2ZMX7_MYCAV</name>
<dbReference type="Gene3D" id="1.10.443.10">
    <property type="entry name" value="Intergrase catalytic core"/>
    <property type="match status" value="1"/>
</dbReference>
<dbReference type="Proteomes" id="UP000217768">
    <property type="component" value="Unassembled WGS sequence"/>
</dbReference>
<sequence length="350" mass="38941">MGDRRLRVITGEVAPVVETRDPRRFQAECVEAFVASWTARGFAESTIANDVGVLERMLAALGRPAWEVSAEDVDRVVGELASLGRAVSTRRNYLQVFKGFHRFLEVRKAAEIEAAFGVRLACPLDEFNAARHVSDDSPTAQVPPTPERVAAFFEFLKGRIATARKYAPAARDYALFRTLYHAGLRSEEVVMLDGSDMHLGRGPFGKLHVRFGKGAKGSGPRPRWVPMLDGLDLVVRWYLADVRGRFPDSPVLLCDESGGRMAAATIRNRLRHLMGVEGRPESEWFSPHGMRRACATHNYERGVDLVAIQQLLGHWTVASTMRYVRPSETFIEDAYQRAISATLSELTGGE</sequence>
<evidence type="ECO:0000313" key="7">
    <source>
        <dbReference type="Proteomes" id="UP000217768"/>
    </source>
</evidence>
<dbReference type="EMBL" id="NSFD01000006">
    <property type="protein sequence ID" value="PBA27856.1"/>
    <property type="molecule type" value="Genomic_DNA"/>
</dbReference>